<keyword evidence="3" id="KW-1185">Reference proteome</keyword>
<sequence>MSYPDLLEDRLSHLPPRKRRELALVAKILFEEFQQAQSSRNKKILRNGRILKLVLFGSYARGSWVEDRASGYFSDYDLLVIVSKEDFTEPEFWRHAEERIDREWLVTKRIKTPVEPIYHSYEDVNGQIAMGRPFFLDILRDGIVLYEAEGYPFSKPGKMTPEQKHEEAQRYFDEWYGLSQLALENARSSFEKTNIYGNKAFKFSAFLAHQAVEQAYHCLLLTLTLYSPKMHNIKKLRSLAEATIPELADIWPRNRRMYKRAFELLRRAYVEARYSPEYEITKEELEWLFERIELLQHRVKEICEAHFQEIALEQQDS</sequence>
<dbReference type="SUPFAM" id="SSF81593">
    <property type="entry name" value="Nucleotidyltransferase substrate binding subunit/domain"/>
    <property type="match status" value="1"/>
</dbReference>
<dbReference type="InterPro" id="IPR002934">
    <property type="entry name" value="Polymerase_NTP_transf_dom"/>
</dbReference>
<dbReference type="CDD" id="cd05403">
    <property type="entry name" value="NT_KNTase_like"/>
    <property type="match status" value="1"/>
</dbReference>
<feature type="domain" description="HEPN" evidence="1">
    <location>
        <begin position="182"/>
        <end position="302"/>
    </location>
</feature>
<evidence type="ECO:0000313" key="3">
    <source>
        <dbReference type="Proteomes" id="UP000188912"/>
    </source>
</evidence>
<dbReference type="KEGG" id="thd:BHV28_06940"/>
<dbReference type="Pfam" id="PF01909">
    <property type="entry name" value="NTP_transf_2"/>
    <property type="match status" value="1"/>
</dbReference>
<proteinExistence type="predicted"/>
<dbReference type="PANTHER" id="PTHR33933:SF1">
    <property type="entry name" value="PROTEIN ADENYLYLTRANSFERASE MNTA-RELATED"/>
    <property type="match status" value="1"/>
</dbReference>
<dbReference type="AlphaFoldDB" id="A0A1U9JU62"/>
<protein>
    <submittedName>
        <fullName evidence="2">Nucleotidyltransferase</fullName>
    </submittedName>
</protein>
<dbReference type="STRING" id="1902579.BHV28_06940"/>
<dbReference type="SUPFAM" id="SSF81301">
    <property type="entry name" value="Nucleotidyltransferase"/>
    <property type="match status" value="1"/>
</dbReference>
<dbReference type="Pfam" id="PF05168">
    <property type="entry name" value="HEPN"/>
    <property type="match status" value="1"/>
</dbReference>
<organism evidence="2 3">
    <name type="scientific">Candidatus Tokpelaia hoelldobleri</name>
    <dbReference type="NCBI Taxonomy" id="1902579"/>
    <lineage>
        <taxon>Bacteria</taxon>
        <taxon>Pseudomonadati</taxon>
        <taxon>Pseudomonadota</taxon>
        <taxon>Alphaproteobacteria</taxon>
        <taxon>Hyphomicrobiales</taxon>
        <taxon>Candidatus Tokpelaia</taxon>
    </lineage>
</organism>
<reference evidence="2 3" key="2">
    <citation type="journal article" date="2016" name="Sci. Rep.">
        <title>The genome of Rhizobiales bacteria in predatory ants reveals urease gene functions but no genes for nitrogen fixation.</title>
        <authorList>
            <person name="Neuvonen M.M."/>
            <person name="Tamarit D."/>
            <person name="Naslund K."/>
            <person name="Liebig J."/>
            <person name="Feldhaar H."/>
            <person name="Moran N.A."/>
            <person name="Guy L."/>
            <person name="Andersson S.G."/>
        </authorList>
    </citation>
    <scope>NUCLEOTIDE SEQUENCE [LARGE SCALE GENOMIC DNA]</scope>
    <source>
        <strain evidence="2 3">Hsal</strain>
    </source>
</reference>
<evidence type="ECO:0000259" key="1">
    <source>
        <dbReference type="PROSITE" id="PS50910"/>
    </source>
</evidence>
<dbReference type="SMART" id="SM00748">
    <property type="entry name" value="HEPN"/>
    <property type="match status" value="1"/>
</dbReference>
<name>A0A1U9JU62_9HYPH</name>
<dbReference type="GO" id="GO:0016779">
    <property type="term" value="F:nucleotidyltransferase activity"/>
    <property type="evidence" value="ECO:0007669"/>
    <property type="project" value="InterPro"/>
</dbReference>
<gene>
    <name evidence="2" type="ORF">BHV28_06940</name>
</gene>
<dbReference type="InterPro" id="IPR007842">
    <property type="entry name" value="HEPN_dom"/>
</dbReference>
<evidence type="ECO:0000313" key="2">
    <source>
        <dbReference type="EMBL" id="AQS41397.1"/>
    </source>
</evidence>
<accession>A0A1U9JU62</accession>
<dbReference type="PROSITE" id="PS50910">
    <property type="entry name" value="HEPN"/>
    <property type="match status" value="1"/>
</dbReference>
<dbReference type="InterPro" id="IPR052548">
    <property type="entry name" value="Type_VII_TA_antitoxin"/>
</dbReference>
<dbReference type="PANTHER" id="PTHR33933">
    <property type="entry name" value="NUCLEOTIDYLTRANSFERASE"/>
    <property type="match status" value="1"/>
</dbReference>
<dbReference type="InterPro" id="IPR043519">
    <property type="entry name" value="NT_sf"/>
</dbReference>
<dbReference type="EMBL" id="CP017315">
    <property type="protein sequence ID" value="AQS41397.1"/>
    <property type="molecule type" value="Genomic_DNA"/>
</dbReference>
<dbReference type="Gene3D" id="3.30.460.10">
    <property type="entry name" value="Beta Polymerase, domain 2"/>
    <property type="match status" value="1"/>
</dbReference>
<dbReference type="Proteomes" id="UP000188912">
    <property type="component" value="Chromosome"/>
</dbReference>
<dbReference type="Gene3D" id="1.20.120.330">
    <property type="entry name" value="Nucleotidyltransferases domain 2"/>
    <property type="match status" value="1"/>
</dbReference>
<reference evidence="2 3" key="1">
    <citation type="journal article" date="2010" name="Science">
        <title>Genomic comparison of the ants Camponotus floridanus and Harpegnathos saltator.</title>
        <authorList>
            <person name="Bonasio R."/>
            <person name="Zhang G."/>
            <person name="Ye C."/>
            <person name="Mutti N.S."/>
            <person name="Fang X."/>
            <person name="Qin N."/>
            <person name="Donahue G."/>
            <person name="Yang P."/>
            <person name="Li Q."/>
            <person name="Li C."/>
            <person name="Zhang P."/>
            <person name="Huang Z."/>
            <person name="Berger S.L."/>
            <person name="Reinberg D."/>
            <person name="Wang J."/>
            <person name="Liebig J."/>
        </authorList>
    </citation>
    <scope>NUCLEOTIDE SEQUENCE [LARGE SCALE GENOMIC DNA]</scope>
    <source>
        <strain evidence="2 3">Hsal</strain>
    </source>
</reference>